<accession>A0A0K9P3Y2</accession>
<name>A0A0K9P3Y2_ZOSMR</name>
<dbReference type="PANTHER" id="PTHR13743:SF157">
    <property type="entry name" value="BEACH DOMAIN-CONTAINING PROTEIN C2"/>
    <property type="match status" value="1"/>
</dbReference>
<dbReference type="InterPro" id="IPR031570">
    <property type="entry name" value="NBEA/BDCP_DUF4704"/>
</dbReference>
<organism evidence="3 4">
    <name type="scientific">Zostera marina</name>
    <name type="common">Eelgrass</name>
    <dbReference type="NCBI Taxonomy" id="29655"/>
    <lineage>
        <taxon>Eukaryota</taxon>
        <taxon>Viridiplantae</taxon>
        <taxon>Streptophyta</taxon>
        <taxon>Embryophyta</taxon>
        <taxon>Tracheophyta</taxon>
        <taxon>Spermatophyta</taxon>
        <taxon>Magnoliopsida</taxon>
        <taxon>Liliopsida</taxon>
        <taxon>Zosteraceae</taxon>
        <taxon>Zostera</taxon>
    </lineage>
</organism>
<keyword evidence="4" id="KW-1185">Reference proteome</keyword>
<feature type="compositionally biased region" description="Polar residues" evidence="1">
    <location>
        <begin position="9"/>
        <end position="23"/>
    </location>
</feature>
<evidence type="ECO:0000313" key="3">
    <source>
        <dbReference type="EMBL" id="KMZ62915.1"/>
    </source>
</evidence>
<dbReference type="PANTHER" id="PTHR13743">
    <property type="entry name" value="BEIGE/BEACH-RELATED"/>
    <property type="match status" value="1"/>
</dbReference>
<dbReference type="OMA" id="IATEWAM"/>
<reference evidence="4" key="1">
    <citation type="journal article" date="2016" name="Nature">
        <title>The genome of the seagrass Zostera marina reveals angiosperm adaptation to the sea.</title>
        <authorList>
            <person name="Olsen J.L."/>
            <person name="Rouze P."/>
            <person name="Verhelst B."/>
            <person name="Lin Y.-C."/>
            <person name="Bayer T."/>
            <person name="Collen J."/>
            <person name="Dattolo E."/>
            <person name="De Paoli E."/>
            <person name="Dittami S."/>
            <person name="Maumus F."/>
            <person name="Michel G."/>
            <person name="Kersting A."/>
            <person name="Lauritano C."/>
            <person name="Lohaus R."/>
            <person name="Toepel M."/>
            <person name="Tonon T."/>
            <person name="Vanneste K."/>
            <person name="Amirebrahimi M."/>
            <person name="Brakel J."/>
            <person name="Bostroem C."/>
            <person name="Chovatia M."/>
            <person name="Grimwood J."/>
            <person name="Jenkins J.W."/>
            <person name="Jueterbock A."/>
            <person name="Mraz A."/>
            <person name="Stam W.T."/>
            <person name="Tice H."/>
            <person name="Bornberg-Bauer E."/>
            <person name="Green P.J."/>
            <person name="Pearson G.A."/>
            <person name="Procaccini G."/>
            <person name="Duarte C.M."/>
            <person name="Schmutz J."/>
            <person name="Reusch T.B.H."/>
            <person name="Van de Peer Y."/>
        </authorList>
    </citation>
    <scope>NUCLEOTIDE SEQUENCE [LARGE SCALE GENOMIC DNA]</scope>
    <source>
        <strain evidence="4">cv. Finnish</strain>
    </source>
</reference>
<dbReference type="STRING" id="29655.A0A0K9P3Y2"/>
<feature type="domain" description="DUF4704" evidence="2">
    <location>
        <begin position="1095"/>
        <end position="1212"/>
    </location>
</feature>
<dbReference type="InterPro" id="IPR050865">
    <property type="entry name" value="BEACH_Domain"/>
</dbReference>
<comment type="caution">
    <text evidence="3">The sequence shown here is derived from an EMBL/GenBank/DDBJ whole genome shotgun (WGS) entry which is preliminary data.</text>
</comment>
<feature type="region of interest" description="Disordered" evidence="1">
    <location>
        <begin position="1"/>
        <end position="30"/>
    </location>
</feature>
<dbReference type="OrthoDB" id="26681at2759"/>
<proteinExistence type="predicted"/>
<dbReference type="Proteomes" id="UP000036987">
    <property type="component" value="Unassembled WGS sequence"/>
</dbReference>
<evidence type="ECO:0000259" key="2">
    <source>
        <dbReference type="Pfam" id="PF15787"/>
    </source>
</evidence>
<evidence type="ECO:0000313" key="4">
    <source>
        <dbReference type="Proteomes" id="UP000036987"/>
    </source>
</evidence>
<evidence type="ECO:0000256" key="1">
    <source>
        <dbReference type="SAM" id="MobiDB-lite"/>
    </source>
</evidence>
<dbReference type="InterPro" id="IPR013320">
    <property type="entry name" value="ConA-like_dom_sf"/>
</dbReference>
<feature type="domain" description="DUF4704" evidence="2">
    <location>
        <begin position="593"/>
        <end position="902"/>
    </location>
</feature>
<protein>
    <recommendedName>
        <fullName evidence="2">DUF4704 domain-containing protein</fullName>
    </recommendedName>
</protein>
<dbReference type="EMBL" id="LFYR01001305">
    <property type="protein sequence ID" value="KMZ62915.1"/>
    <property type="molecule type" value="Genomic_DNA"/>
</dbReference>
<sequence>MEGEVPGISTPTSIPVQMSTAPTRSELVTEEDRFEPISLQDGDRTITSDQLTNSPVASVERGWDASTDASATSQLNRELVEDSSMDRVVTEEVMKESVPSSASIPLEFTHFVDSAIMGTKESVKRLQKLVTAGNDIARSVVDALLAAMGGVEGLDESGVGRDDAFSPSVMHNSCAAIVAVELIPWLPCHGDSGNWMSPRTRMVKGLLCILRACTRNRAICSSLGLLGVLLHCVEKLFAGLDSTTVGWDSTPLCQCIEILAGHSVSVHHLHNWLILVKKTIATEWAMKLLLSLERAIGGIEARGPACTFEFDGESSGLLAPGESKWPFSNGYSFATWIYIESFEDTLNTATAAASIAAAASVKSGKFSPMSAAAAASVLAGEGTAHMPRLFSFLSPENLGVEAYFHGQFLVVECVGGKGKKASLHFTHAFKPQCWYFVGLEHTCKQGLIGKTESELRLYVDGSLYERQPFEFPRVSKPLAFCCIGTNPPPTMAGLQRRRRQCPLFAEMGPVYIFKEPIGQERMSRLSIRGGDMLPCFGNGSGFPCLGTNGEMKKVAEESFMLDAEIGGSLHLLYHPSLLSGRFCPDASPSGASGTHRRPAEVLGQVYIASRKRASTSLWALACGGPMVLLPLAISKLQGDSLEPVLDGSYLSLATSNLSASIFRIISMSAEHPGNNEELRRIRAPEVLSKVLHHLLQTMSTVDVASGKQIGVSDEELVASIISLCQSQNKNHELKVQLFRTLLLDLKIWSTCNYVLQKKLLSSLSDMVFTETLAMHDANAVQMLLDGCRKCYWIIREKDSVNTFSLKDLPRPVGEVNALVDELLVIIELLIGVASPPLAVIDVRRLIGFLVDCPQLNQVAKVLHLIYRLVVQPNTSRAHVFAESFISSGGIETLLVLLQREEKTGNHNVLEGLKSHEKDTVFSGLDSTEVKAQTGNLQLHNENNSQEDSQLVSSRNEYSTKLSTSTNIEGAESSSVSQFSRNVGGTSFLISDGGRNNAYNSDNGDGIVVGIINLMGALVTSGHLKFGSAISSSNYSSTIQGNRTTEDDYSMYNDNVYLLLFALQKAFQAAPQRLMTTNVYTALLGATMNVTSADDGLNLYDSSHHFEHLQLLLVLLRSLPHAPRPFQVQAIQDLLFLACSHPENRSSLTCMEEWPEWILEVLISNHEMGSVRQMNNSKVEDIEDLIHNFLIIVLEHSMRQKDGWKDVEATIHCAEWLSMVGGSSAGDLRTRREESLPIFRRRLLGSLLDFASRELQVQTQVIAAAAAGVASERLSPQEAKIEAENVAQLSVALAENAVVILMLVEDHLRLQGQHYISSHLIDDSKFSSLASTTVNHSSALGKSAGELSNNSFSRKNSTLSDSSGLPLDVLASMADANGQISAVVMERLSAAVAAEPYESVRCAFVSYGSCGSDLIESWKYRSRMWYGVGLPPKTSIFGGGGSDLVSWKYSLEKDLNGDWIELSLVKKSIAMLQALLLDDSGFGGGLGAGGGSGTGMGGMTALYQLLDSDQPFLCMLRMVLVSMREDDIGEDDKIMRNISIKQGISEGLCWQAGNVTPIDNHNRMSTRKPCSSLIWRYILIYDMSYCILFKF</sequence>
<gene>
    <name evidence="3" type="ORF">ZOSMA_43G00960</name>
</gene>
<dbReference type="Pfam" id="PF15787">
    <property type="entry name" value="DUF4704"/>
    <property type="match status" value="2"/>
</dbReference>
<dbReference type="SUPFAM" id="SSF49899">
    <property type="entry name" value="Concanavalin A-like lectins/glucanases"/>
    <property type="match status" value="1"/>
</dbReference>